<dbReference type="SUPFAM" id="SSF100950">
    <property type="entry name" value="NagB/RpiA/CoA transferase-like"/>
    <property type="match status" value="1"/>
</dbReference>
<dbReference type="GO" id="GO:0006014">
    <property type="term" value="P:D-ribose metabolic process"/>
    <property type="evidence" value="ECO:0007669"/>
    <property type="project" value="TreeGrafter"/>
</dbReference>
<feature type="binding site" evidence="5">
    <location>
        <begin position="97"/>
        <end position="100"/>
    </location>
    <ligand>
        <name>substrate</name>
    </ligand>
</feature>
<dbReference type="NCBIfam" id="NF001924">
    <property type="entry name" value="PRK00702.1"/>
    <property type="match status" value="1"/>
</dbReference>
<comment type="subunit">
    <text evidence="3">Homotetramer.</text>
</comment>
<dbReference type="PATRIC" id="fig|1719120.3.peg.924"/>
<comment type="function">
    <text evidence="5">Catalyzes the reversible conversion of ribose-5-phosphate to ribulose 5-phosphate.</text>
</comment>
<comment type="caution">
    <text evidence="6">The sequence shown here is derived from an EMBL/GenBank/DDBJ whole genome shotgun (WGS) entry which is preliminary data.</text>
</comment>
<reference evidence="6 7" key="1">
    <citation type="submission" date="2015-09" db="EMBL/GenBank/DDBJ databases">
        <title>A metagenomics-based metabolic model of nitrate-dependent anaerobic oxidation of methane by Methanoperedens-like archaea.</title>
        <authorList>
            <person name="Arshad A."/>
            <person name="Speth D.R."/>
            <person name="De Graaf R.M."/>
            <person name="Op Den Camp H.J."/>
            <person name="Jetten M.S."/>
            <person name="Welte C.U."/>
        </authorList>
    </citation>
    <scope>NUCLEOTIDE SEQUENCE [LARGE SCALE GENOMIC DNA]</scope>
</reference>
<sequence length="229" mass="24357">MKNTTQNPKQAAGERAAKLVKNNMVVGLGTGSTTAYAIKELGRRVADGLDILGVPTSYQSAFLATENGIPLTTLDEHPVLDIDIDGADQVANFIAIKGGGAAHTREKIVAESAKKFVVVIDDSKMADVLSHPVPLEVIPAARKLVEKNVAKLGGKTQVRMGVNKDGPVISDNGNFIMDADFGKIDDPVSLSKELSYCTGIVEHGIFTNVDMVYIGKKDGTVKIISLRNL</sequence>
<feature type="binding site" evidence="5">
    <location>
        <begin position="30"/>
        <end position="33"/>
    </location>
    <ligand>
        <name>substrate</name>
    </ligand>
</feature>
<evidence type="ECO:0000256" key="2">
    <source>
        <dbReference type="ARBA" id="ARBA00008088"/>
    </source>
</evidence>
<comment type="similarity">
    <text evidence="2 5">Belongs to the ribose 5-phosphate isomerase family.</text>
</comment>
<dbReference type="CDD" id="cd01398">
    <property type="entry name" value="RPI_A"/>
    <property type="match status" value="1"/>
</dbReference>
<dbReference type="GO" id="GO:0004751">
    <property type="term" value="F:ribose-5-phosphate isomerase activity"/>
    <property type="evidence" value="ECO:0007669"/>
    <property type="project" value="UniProtKB-UniRule"/>
</dbReference>
<keyword evidence="4 5" id="KW-0413">Isomerase</keyword>
<dbReference type="GO" id="GO:0005829">
    <property type="term" value="C:cytosol"/>
    <property type="evidence" value="ECO:0007669"/>
    <property type="project" value="TreeGrafter"/>
</dbReference>
<dbReference type="UniPathway" id="UPA00115">
    <property type="reaction ID" value="UER00412"/>
</dbReference>
<evidence type="ECO:0000256" key="4">
    <source>
        <dbReference type="ARBA" id="ARBA00023235"/>
    </source>
</evidence>
<dbReference type="Gene3D" id="3.30.70.260">
    <property type="match status" value="1"/>
</dbReference>
<dbReference type="InterPro" id="IPR004788">
    <property type="entry name" value="Ribose5P_isomerase_type_A"/>
</dbReference>
<organism evidence="6 7">
    <name type="scientific">Candidatus Methanoperedens nitratireducens</name>
    <dbReference type="NCBI Taxonomy" id="1392998"/>
    <lineage>
        <taxon>Archaea</taxon>
        <taxon>Methanobacteriati</taxon>
        <taxon>Methanobacteriota</taxon>
        <taxon>Stenosarchaea group</taxon>
        <taxon>Methanomicrobia</taxon>
        <taxon>Methanosarcinales</taxon>
        <taxon>ANME-2 cluster</taxon>
        <taxon>Candidatus Methanoperedentaceae</taxon>
        <taxon>Candidatus Methanoperedens</taxon>
    </lineage>
</organism>
<dbReference type="PANTHER" id="PTHR11934:SF0">
    <property type="entry name" value="RIBOSE-5-PHOSPHATE ISOMERASE"/>
    <property type="match status" value="1"/>
</dbReference>
<dbReference type="Pfam" id="PF06026">
    <property type="entry name" value="Rib_5-P_isom_A"/>
    <property type="match status" value="1"/>
</dbReference>
<comment type="catalytic activity">
    <reaction evidence="1 5">
        <text>aldehydo-D-ribose 5-phosphate = D-ribulose 5-phosphate</text>
        <dbReference type="Rhea" id="RHEA:14657"/>
        <dbReference type="ChEBI" id="CHEBI:58121"/>
        <dbReference type="ChEBI" id="CHEBI:58273"/>
        <dbReference type="EC" id="5.3.1.6"/>
    </reaction>
</comment>
<dbReference type="GO" id="GO:0009052">
    <property type="term" value="P:pentose-phosphate shunt, non-oxidative branch"/>
    <property type="evidence" value="ECO:0007669"/>
    <property type="project" value="UniProtKB-UniRule"/>
</dbReference>
<feature type="binding site" evidence="5">
    <location>
        <begin position="85"/>
        <end position="88"/>
    </location>
    <ligand>
        <name>substrate</name>
    </ligand>
</feature>
<dbReference type="Proteomes" id="UP000050360">
    <property type="component" value="Unassembled WGS sequence"/>
</dbReference>
<dbReference type="EC" id="5.3.1.6" evidence="5"/>
<comment type="pathway">
    <text evidence="5">Carbohydrate degradation; pentose phosphate pathway; D-ribose 5-phosphate from D-ribulose 5-phosphate (non-oxidative stage): step 1/1.</text>
</comment>
<dbReference type="SUPFAM" id="SSF75445">
    <property type="entry name" value="D-ribose-5-phosphate isomerase (RpiA), lid domain"/>
    <property type="match status" value="1"/>
</dbReference>
<dbReference type="InterPro" id="IPR020672">
    <property type="entry name" value="Ribose5P_isomerase_typA_subgr"/>
</dbReference>
<evidence type="ECO:0000313" key="6">
    <source>
        <dbReference type="EMBL" id="KPQ44564.1"/>
    </source>
</evidence>
<dbReference type="PANTHER" id="PTHR11934">
    <property type="entry name" value="RIBOSE-5-PHOSPHATE ISOMERASE"/>
    <property type="match status" value="1"/>
</dbReference>
<evidence type="ECO:0000256" key="3">
    <source>
        <dbReference type="ARBA" id="ARBA00011881"/>
    </source>
</evidence>
<evidence type="ECO:0000256" key="5">
    <source>
        <dbReference type="HAMAP-Rule" id="MF_00170"/>
    </source>
</evidence>
<evidence type="ECO:0000313" key="7">
    <source>
        <dbReference type="Proteomes" id="UP000050360"/>
    </source>
</evidence>
<comment type="subunit">
    <text evidence="5">Homodimer.</text>
</comment>
<dbReference type="Gene3D" id="3.40.50.1360">
    <property type="match status" value="1"/>
</dbReference>
<dbReference type="FunFam" id="3.40.50.1360:FF:000001">
    <property type="entry name" value="Ribose-5-phosphate isomerase A"/>
    <property type="match status" value="1"/>
</dbReference>
<feature type="binding site" evidence="5">
    <location>
        <position position="124"/>
    </location>
    <ligand>
        <name>substrate</name>
    </ligand>
</feature>
<dbReference type="EMBL" id="LKCM01000075">
    <property type="protein sequence ID" value="KPQ44564.1"/>
    <property type="molecule type" value="Genomic_DNA"/>
</dbReference>
<dbReference type="InterPro" id="IPR037171">
    <property type="entry name" value="NagB/RpiA_transferase-like"/>
</dbReference>
<evidence type="ECO:0000256" key="1">
    <source>
        <dbReference type="ARBA" id="ARBA00001713"/>
    </source>
</evidence>
<proteinExistence type="inferred from homology"/>
<dbReference type="FunFam" id="3.30.70.260:FF:000018">
    <property type="entry name" value="Ribose-5-phosphate isomerase A"/>
    <property type="match status" value="1"/>
</dbReference>
<protein>
    <recommendedName>
        <fullName evidence="5">Ribose-5-phosphate isomerase A</fullName>
        <ecNumber evidence="5">5.3.1.6</ecNumber>
    </recommendedName>
    <alternativeName>
        <fullName evidence="5">Phosphoriboisomerase A</fullName>
        <shortName evidence="5">PRI</shortName>
    </alternativeName>
</protein>
<name>A0A0P8ACP4_9EURY</name>
<dbReference type="HAMAP" id="MF_00170">
    <property type="entry name" value="Rib_5P_isom_A"/>
    <property type="match status" value="1"/>
</dbReference>
<gene>
    <name evidence="5" type="primary">rpiA</name>
    <name evidence="6" type="ORF">MPEBLZ_00856</name>
</gene>
<accession>A0A0P8ACP4</accession>
<dbReference type="AlphaFoldDB" id="A0A0P8ACP4"/>
<dbReference type="NCBIfam" id="TIGR00021">
    <property type="entry name" value="rpiA"/>
    <property type="match status" value="1"/>
</dbReference>
<feature type="active site" description="Proton acceptor" evidence="5">
    <location>
        <position position="106"/>
    </location>
</feature>